<accession>A0A2C6BZV1</accession>
<dbReference type="PANTHER" id="PTHR38764">
    <property type="entry name" value="ACYL CARRIER PROTEIN PHOSPHODIESTERASE"/>
    <property type="match status" value="1"/>
</dbReference>
<dbReference type="RefSeq" id="WP_099010838.1">
    <property type="nucleotide sequence ID" value="NZ_CP077154.1"/>
</dbReference>
<dbReference type="Proteomes" id="UP000221504">
    <property type="component" value="Unassembled WGS sequence"/>
</dbReference>
<proteinExistence type="predicted"/>
<keyword evidence="1" id="KW-0444">Lipid biosynthesis</keyword>
<name>A0A2C6BZV1_FUSNP</name>
<reference evidence="4 5" key="1">
    <citation type="submission" date="2017-06" db="EMBL/GenBank/DDBJ databases">
        <title>Draft genome sequence of Fusobacterium nucleatum subsp. polymorphum KCOM 1267 (=ChDC F290).</title>
        <authorList>
            <person name="Kook J.-K."/>
            <person name="Park S.-N."/>
            <person name="Lim Y.K."/>
            <person name="Roh H."/>
        </authorList>
    </citation>
    <scope>NUCLEOTIDE SEQUENCE [LARGE SCALE GENOMIC DNA]</scope>
    <source>
        <strain evidence="5">KCOM 1267(ChDC F290)</strain>
    </source>
</reference>
<gene>
    <name evidence="4" type="ORF">CBG52_02815</name>
</gene>
<evidence type="ECO:0000256" key="3">
    <source>
        <dbReference type="ARBA" id="ARBA00023098"/>
    </source>
</evidence>
<dbReference type="InterPro" id="IPR007431">
    <property type="entry name" value="ACP_PD"/>
</dbReference>
<evidence type="ECO:0000256" key="2">
    <source>
        <dbReference type="ARBA" id="ARBA00022801"/>
    </source>
</evidence>
<evidence type="ECO:0000313" key="4">
    <source>
        <dbReference type="EMBL" id="PHI10137.1"/>
    </source>
</evidence>
<dbReference type="PANTHER" id="PTHR38764:SF1">
    <property type="entry name" value="ACYL CARRIER PROTEIN PHOSPHODIESTERASE"/>
    <property type="match status" value="1"/>
</dbReference>
<sequence>MNFLGYSLISLEIDEKENKETLYGNFTGDFYKGLVEKIELSENLKEGIILHRIIDKISDRKENLLNELLTEKFGIFKGIVSDMFIDHFLSKNFYNLFNKNIDDIERKILNKVEKNKNIFPRDFERTFDWLNDRNVMVNYKELDFLERAFQGLAKNVRKGEILNLAIAELKKNYNLFEEKSIKEFFYVKKESIEKFLKNKLLQNLQQPLFYDFIS</sequence>
<dbReference type="GO" id="GO:0008770">
    <property type="term" value="F:[acyl-carrier-protein] phosphodiesterase activity"/>
    <property type="evidence" value="ECO:0007669"/>
    <property type="project" value="InterPro"/>
</dbReference>
<protein>
    <submittedName>
        <fullName evidence="4">tRNA modification GTPase TrmE</fullName>
    </submittedName>
</protein>
<dbReference type="Pfam" id="PF04336">
    <property type="entry name" value="ACP_PD"/>
    <property type="match status" value="1"/>
</dbReference>
<dbReference type="EMBL" id="NIRM01000001">
    <property type="protein sequence ID" value="PHI10137.1"/>
    <property type="molecule type" value="Genomic_DNA"/>
</dbReference>
<keyword evidence="3" id="KW-0443">Lipid metabolism</keyword>
<evidence type="ECO:0000256" key="1">
    <source>
        <dbReference type="ARBA" id="ARBA00022516"/>
    </source>
</evidence>
<comment type="caution">
    <text evidence="4">The sequence shown here is derived from an EMBL/GenBank/DDBJ whole genome shotgun (WGS) entry which is preliminary data.</text>
</comment>
<dbReference type="AlphaFoldDB" id="A0A2C6BZV1"/>
<keyword evidence="2" id="KW-0378">Hydrolase</keyword>
<evidence type="ECO:0000313" key="5">
    <source>
        <dbReference type="Proteomes" id="UP000221504"/>
    </source>
</evidence>
<organism evidence="4 5">
    <name type="scientific">Fusobacterium nucleatum subsp. polymorphum</name>
    <name type="common">Fusobacterium polymorphum</name>
    <dbReference type="NCBI Taxonomy" id="76857"/>
    <lineage>
        <taxon>Bacteria</taxon>
        <taxon>Fusobacteriati</taxon>
        <taxon>Fusobacteriota</taxon>
        <taxon>Fusobacteriia</taxon>
        <taxon>Fusobacteriales</taxon>
        <taxon>Fusobacteriaceae</taxon>
        <taxon>Fusobacterium</taxon>
    </lineage>
</organism>
<dbReference type="GO" id="GO:0006633">
    <property type="term" value="P:fatty acid biosynthetic process"/>
    <property type="evidence" value="ECO:0007669"/>
    <property type="project" value="InterPro"/>
</dbReference>